<evidence type="ECO:0000313" key="2">
    <source>
        <dbReference type="Proteomes" id="UP000824120"/>
    </source>
</evidence>
<evidence type="ECO:0000313" key="1">
    <source>
        <dbReference type="EMBL" id="KAG5605120.1"/>
    </source>
</evidence>
<accession>A0A9J5YZC0</accession>
<gene>
    <name evidence="1" type="ORF">H5410_026612</name>
</gene>
<reference evidence="1 2" key="1">
    <citation type="submission" date="2020-09" db="EMBL/GenBank/DDBJ databases">
        <title>De no assembly of potato wild relative species, Solanum commersonii.</title>
        <authorList>
            <person name="Cho K."/>
        </authorList>
    </citation>
    <scope>NUCLEOTIDE SEQUENCE [LARGE SCALE GENOMIC DNA]</scope>
    <source>
        <strain evidence="1">LZ3.2</strain>
        <tissue evidence="1">Leaf</tissue>
    </source>
</reference>
<dbReference type="AlphaFoldDB" id="A0A9J5YZC0"/>
<feature type="non-terminal residue" evidence="1">
    <location>
        <position position="1"/>
    </location>
</feature>
<dbReference type="OrthoDB" id="1303876at2759"/>
<comment type="caution">
    <text evidence="1">The sequence shown here is derived from an EMBL/GenBank/DDBJ whole genome shotgun (WGS) entry which is preliminary data.</text>
</comment>
<name>A0A9J5YZC0_SOLCO</name>
<keyword evidence="2" id="KW-1185">Reference proteome</keyword>
<dbReference type="EMBL" id="JACXVP010000005">
    <property type="protein sequence ID" value="KAG5605120.1"/>
    <property type="molecule type" value="Genomic_DNA"/>
</dbReference>
<sequence>MDHELCQDKFIIYYDKWMPQPSILARQKEGLLKSLRSKSNFKFHPRCHKLQIIQLNFVDDLLLFSIGYIRSNTL</sequence>
<dbReference type="Proteomes" id="UP000824120">
    <property type="component" value="Chromosome 5"/>
</dbReference>
<proteinExistence type="predicted"/>
<protein>
    <submittedName>
        <fullName evidence="1">Uncharacterized protein</fullName>
    </submittedName>
</protein>
<organism evidence="1 2">
    <name type="scientific">Solanum commersonii</name>
    <name type="common">Commerson's wild potato</name>
    <name type="synonym">Commerson's nightshade</name>
    <dbReference type="NCBI Taxonomy" id="4109"/>
    <lineage>
        <taxon>Eukaryota</taxon>
        <taxon>Viridiplantae</taxon>
        <taxon>Streptophyta</taxon>
        <taxon>Embryophyta</taxon>
        <taxon>Tracheophyta</taxon>
        <taxon>Spermatophyta</taxon>
        <taxon>Magnoliopsida</taxon>
        <taxon>eudicotyledons</taxon>
        <taxon>Gunneridae</taxon>
        <taxon>Pentapetalae</taxon>
        <taxon>asterids</taxon>
        <taxon>lamiids</taxon>
        <taxon>Solanales</taxon>
        <taxon>Solanaceae</taxon>
        <taxon>Solanoideae</taxon>
        <taxon>Solaneae</taxon>
        <taxon>Solanum</taxon>
    </lineage>
</organism>